<dbReference type="EMBL" id="LJVE01000022">
    <property type="protein sequence ID" value="KPL15164.1"/>
    <property type="molecule type" value="Genomic_DNA"/>
</dbReference>
<accession>A0A0S8K148</accession>
<dbReference type="Proteomes" id="UP000050975">
    <property type="component" value="Unassembled WGS sequence"/>
</dbReference>
<organism evidence="2 3">
    <name type="scientific">candidate division WOR_3 bacterium SM1_77</name>
    <dbReference type="NCBI Taxonomy" id="1703778"/>
    <lineage>
        <taxon>Bacteria</taxon>
        <taxon>Bacteria division WOR-3</taxon>
    </lineage>
</organism>
<evidence type="ECO:0000313" key="3">
    <source>
        <dbReference type="Proteomes" id="UP000050975"/>
    </source>
</evidence>
<dbReference type="InterPro" id="IPR000857">
    <property type="entry name" value="MyTH4_dom"/>
</dbReference>
<reference evidence="2 3" key="1">
    <citation type="journal article" date="2015" name="Microbiome">
        <title>Genomic resolution of linkages in carbon, nitrogen, and sulfur cycling among widespread estuary sediment bacteria.</title>
        <authorList>
            <person name="Baker B.J."/>
            <person name="Lazar C.S."/>
            <person name="Teske A.P."/>
            <person name="Dick G.J."/>
        </authorList>
    </citation>
    <scope>NUCLEOTIDE SEQUENCE [LARGE SCALE GENOMIC DNA]</scope>
    <source>
        <strain evidence="2">SM1_77</strain>
    </source>
</reference>
<name>A0A0S8K148_UNCW3</name>
<dbReference type="PROSITE" id="PS51016">
    <property type="entry name" value="MYTH4"/>
    <property type="match status" value="1"/>
</dbReference>
<protein>
    <recommendedName>
        <fullName evidence="1">MyTH4 domain-containing protein</fullName>
    </recommendedName>
</protein>
<proteinExistence type="predicted"/>
<dbReference type="AlphaFoldDB" id="A0A0S8K148"/>
<comment type="caution">
    <text evidence="2">The sequence shown here is derived from an EMBL/GenBank/DDBJ whole genome shotgun (WGS) entry which is preliminary data.</text>
</comment>
<dbReference type="GO" id="GO:0005856">
    <property type="term" value="C:cytoskeleton"/>
    <property type="evidence" value="ECO:0007669"/>
    <property type="project" value="InterPro"/>
</dbReference>
<sequence>MFKSPDQALAFAFRMRNSSVISLPSATYIANKTDNESTSDRLTQYDLHAQAGMIFSFLSRRPEDEQLYAFYLHGTNEEQRLVAKALSGKLKDHLSKYGLDSYQLRNAILCKSVRDVRDKVGLSQHKAWKFRRELASYLQPSQNSLMDSLWEWLQESENEVN</sequence>
<evidence type="ECO:0000313" key="2">
    <source>
        <dbReference type="EMBL" id="KPL15164.1"/>
    </source>
</evidence>
<evidence type="ECO:0000259" key="1">
    <source>
        <dbReference type="PROSITE" id="PS51016"/>
    </source>
</evidence>
<feature type="domain" description="MyTH4" evidence="1">
    <location>
        <begin position="30"/>
        <end position="161"/>
    </location>
</feature>
<gene>
    <name evidence="2" type="ORF">AMJ74_02035</name>
</gene>